<dbReference type="Gene3D" id="1.10.10.2840">
    <property type="entry name" value="PucR C-terminal helix-turn-helix domain"/>
    <property type="match status" value="1"/>
</dbReference>
<proteinExistence type="predicted"/>
<evidence type="ECO:0000313" key="3">
    <source>
        <dbReference type="EMBL" id="MEE2061086.1"/>
    </source>
</evidence>
<dbReference type="InterPro" id="IPR025736">
    <property type="entry name" value="PucR_C-HTH_dom"/>
</dbReference>
<gene>
    <name evidence="3" type="ORF">Q7514_26525</name>
</gene>
<keyword evidence="4" id="KW-1185">Reference proteome</keyword>
<protein>
    <submittedName>
        <fullName evidence="3">Helix-turn-helix domain-containing protein</fullName>
    </submittedName>
</protein>
<dbReference type="Pfam" id="PF07905">
    <property type="entry name" value="PucR"/>
    <property type="match status" value="1"/>
</dbReference>
<dbReference type="RefSeq" id="WP_330136268.1">
    <property type="nucleotide sequence ID" value="NZ_JAUTXY010000016.1"/>
</dbReference>
<dbReference type="PANTHER" id="PTHR33744:SF17">
    <property type="entry name" value="CONSERVED PROTEIN"/>
    <property type="match status" value="1"/>
</dbReference>
<organism evidence="3 4">
    <name type="scientific">Rhodococcus artemisiae</name>
    <dbReference type="NCBI Taxonomy" id="714159"/>
    <lineage>
        <taxon>Bacteria</taxon>
        <taxon>Bacillati</taxon>
        <taxon>Actinomycetota</taxon>
        <taxon>Actinomycetes</taxon>
        <taxon>Mycobacteriales</taxon>
        <taxon>Nocardiaceae</taxon>
        <taxon>Rhodococcus</taxon>
    </lineage>
</organism>
<accession>A0ABU7LHP1</accession>
<dbReference type="Pfam" id="PF13556">
    <property type="entry name" value="HTH_30"/>
    <property type="match status" value="1"/>
</dbReference>
<sequence>MLLHDVVNVPDLGIRVLHGDPDALARVVLRACTTDMPDPTRYVTAGSLVFTGLVWRRSAEDTDLFVKRLVAAGVAAMAAGEALHGGVPDDVVDACVRHRLPLLAVPDHMPFSRVIEHMTGRMSGARMDRLQTGLARQRQWLAALADGRPVDELLDRLAQQFGVQTWLLTATGVTMTSTSPPDDAALDVVTTTALTASRFPAATPDGFTILTVGRGLVDRLGSWFLVIRNRDMRTEVESECLEAFGELATVVAFDRVRRDERRRAAWEIAEHSTLAVPVGERVAVVAVSEGHIPTDMLRALVEDVLGPCVTSVDTSGRVVALTNGTEENVAALLRRRLGRLTPALRHDRVFVGVSDRCPGDNVDGGIRAATAASAAARNLPGAVSVRRSELDSALGLMSTLPADLLHSYADRILGEVIEHDRCTDAGLLETLEIFLECDGSWRRAADRLHVHLNTVRYRIGRVEALTGRDLGRTGDRLDVYLALRSLGDRAREPGRFGCHTAPV</sequence>
<evidence type="ECO:0000259" key="2">
    <source>
        <dbReference type="Pfam" id="PF13556"/>
    </source>
</evidence>
<dbReference type="InterPro" id="IPR051448">
    <property type="entry name" value="CdaR-like_regulators"/>
</dbReference>
<dbReference type="EMBL" id="JAUTXY010000016">
    <property type="protein sequence ID" value="MEE2061086.1"/>
    <property type="molecule type" value="Genomic_DNA"/>
</dbReference>
<dbReference type="InterPro" id="IPR012914">
    <property type="entry name" value="PucR_dom"/>
</dbReference>
<reference evidence="3 4" key="1">
    <citation type="submission" date="2023-07" db="EMBL/GenBank/DDBJ databases">
        <authorList>
            <person name="Girao M."/>
            <person name="Carvalho M.F."/>
        </authorList>
    </citation>
    <scope>NUCLEOTIDE SEQUENCE [LARGE SCALE GENOMIC DNA]</scope>
    <source>
        <strain evidence="3 4">YIM65754</strain>
    </source>
</reference>
<evidence type="ECO:0000313" key="4">
    <source>
        <dbReference type="Proteomes" id="UP001336020"/>
    </source>
</evidence>
<comment type="caution">
    <text evidence="3">The sequence shown here is derived from an EMBL/GenBank/DDBJ whole genome shotgun (WGS) entry which is preliminary data.</text>
</comment>
<dbReference type="InterPro" id="IPR042070">
    <property type="entry name" value="PucR_C-HTH_sf"/>
</dbReference>
<name>A0ABU7LHP1_9NOCA</name>
<evidence type="ECO:0000259" key="1">
    <source>
        <dbReference type="Pfam" id="PF07905"/>
    </source>
</evidence>
<feature type="domain" description="Purine catabolism PurC-like" evidence="1">
    <location>
        <begin position="6"/>
        <end position="119"/>
    </location>
</feature>
<feature type="domain" description="PucR C-terminal helix-turn-helix" evidence="2">
    <location>
        <begin position="427"/>
        <end position="484"/>
    </location>
</feature>
<dbReference type="Proteomes" id="UP001336020">
    <property type="component" value="Unassembled WGS sequence"/>
</dbReference>
<dbReference type="PANTHER" id="PTHR33744">
    <property type="entry name" value="CARBOHYDRATE DIACID REGULATOR"/>
    <property type="match status" value="1"/>
</dbReference>